<feature type="transmembrane region" description="Helical" evidence="1">
    <location>
        <begin position="127"/>
        <end position="145"/>
    </location>
</feature>
<keyword evidence="1" id="KW-0472">Membrane</keyword>
<dbReference type="SUPFAM" id="SSF48317">
    <property type="entry name" value="Acid phosphatase/Vanadium-dependent haloperoxidase"/>
    <property type="match status" value="1"/>
</dbReference>
<evidence type="ECO:0000259" key="2">
    <source>
        <dbReference type="SMART" id="SM00014"/>
    </source>
</evidence>
<dbReference type="Gene3D" id="1.20.144.10">
    <property type="entry name" value="Phosphatidic acid phosphatase type 2/haloperoxidase"/>
    <property type="match status" value="1"/>
</dbReference>
<dbReference type="STRING" id="1798392.A3A79_01155"/>
<keyword evidence="1" id="KW-1133">Transmembrane helix</keyword>
<comment type="caution">
    <text evidence="3">The sequence shown here is derived from an EMBL/GenBank/DDBJ whole genome shotgun (WGS) entry which is preliminary data.</text>
</comment>
<dbReference type="Proteomes" id="UP000178759">
    <property type="component" value="Unassembled WGS sequence"/>
</dbReference>
<dbReference type="Pfam" id="PF01569">
    <property type="entry name" value="PAP2"/>
    <property type="match status" value="1"/>
</dbReference>
<feature type="transmembrane region" description="Helical" evidence="1">
    <location>
        <begin position="58"/>
        <end position="75"/>
    </location>
</feature>
<dbReference type="InterPro" id="IPR036938">
    <property type="entry name" value="PAP2/HPO_sf"/>
</dbReference>
<keyword evidence="1" id="KW-0812">Transmembrane</keyword>
<evidence type="ECO:0000256" key="1">
    <source>
        <dbReference type="SAM" id="Phobius"/>
    </source>
</evidence>
<dbReference type="PANTHER" id="PTHR14969">
    <property type="entry name" value="SPHINGOSINE-1-PHOSPHATE PHOSPHOHYDROLASE"/>
    <property type="match status" value="1"/>
</dbReference>
<feature type="domain" description="Phosphatidic acid phosphatase type 2/haloperoxidase" evidence="2">
    <location>
        <begin position="77"/>
        <end position="195"/>
    </location>
</feature>
<dbReference type="InterPro" id="IPR000326">
    <property type="entry name" value="PAP2/HPO"/>
</dbReference>
<dbReference type="PANTHER" id="PTHR14969:SF13">
    <property type="entry name" value="AT30094P"/>
    <property type="match status" value="1"/>
</dbReference>
<feature type="transmembrane region" description="Helical" evidence="1">
    <location>
        <begin position="152"/>
        <end position="170"/>
    </location>
</feature>
<organism evidence="3 4">
    <name type="scientific">Candidatus Gottesmanbacteria bacterium RIFCSPLOWO2_01_FULL_43_11b</name>
    <dbReference type="NCBI Taxonomy" id="1798392"/>
    <lineage>
        <taxon>Bacteria</taxon>
        <taxon>Candidatus Gottesmaniibacteriota</taxon>
    </lineage>
</organism>
<feature type="transmembrane region" description="Helical" evidence="1">
    <location>
        <begin position="82"/>
        <end position="101"/>
    </location>
</feature>
<dbReference type="AlphaFoldDB" id="A0A1F6AHQ9"/>
<dbReference type="SMART" id="SM00014">
    <property type="entry name" value="acidPPc"/>
    <property type="match status" value="1"/>
</dbReference>
<reference evidence="3 4" key="1">
    <citation type="journal article" date="2016" name="Nat. Commun.">
        <title>Thousands of microbial genomes shed light on interconnected biogeochemical processes in an aquifer system.</title>
        <authorList>
            <person name="Anantharaman K."/>
            <person name="Brown C.T."/>
            <person name="Hug L.A."/>
            <person name="Sharon I."/>
            <person name="Castelle C.J."/>
            <person name="Probst A.J."/>
            <person name="Thomas B.C."/>
            <person name="Singh A."/>
            <person name="Wilkins M.J."/>
            <person name="Karaoz U."/>
            <person name="Brodie E.L."/>
            <person name="Williams K.H."/>
            <person name="Hubbard S.S."/>
            <person name="Banfield J.F."/>
        </authorList>
    </citation>
    <scope>NUCLEOTIDE SEQUENCE [LARGE SCALE GENOMIC DNA]</scope>
</reference>
<accession>A0A1F6AHQ9</accession>
<gene>
    <name evidence="3" type="ORF">A3A79_01155</name>
</gene>
<dbReference type="GO" id="GO:0042392">
    <property type="term" value="F:sphingosine-1-phosphate phosphatase activity"/>
    <property type="evidence" value="ECO:0007669"/>
    <property type="project" value="TreeGrafter"/>
</dbReference>
<dbReference type="EMBL" id="MFJV01000001">
    <property type="protein sequence ID" value="OGG23797.1"/>
    <property type="molecule type" value="Genomic_DNA"/>
</dbReference>
<sequence>MKRVFLFLSIFFLFAFALLSKYEDRAIIRNLDFTVTVKVQDFIGKFCTTRCDGLFEDIGFFASPLFSIAAIIVFATKRKSLLIPVLFALLTLAEMYGKTIVGHPAPPFFMLKNPTTIFPTYHVWQEFSYPSGHAARAMFLALLAYPFIKKKSWIGFGLAAYIGLISFSRIYLGHHWFSDVVGGWLLGAGTAFFITL</sequence>
<protein>
    <recommendedName>
        <fullName evidence="2">Phosphatidic acid phosphatase type 2/haloperoxidase domain-containing protein</fullName>
    </recommendedName>
</protein>
<feature type="transmembrane region" description="Helical" evidence="1">
    <location>
        <begin position="176"/>
        <end position="194"/>
    </location>
</feature>
<proteinExistence type="predicted"/>
<evidence type="ECO:0000313" key="3">
    <source>
        <dbReference type="EMBL" id="OGG23797.1"/>
    </source>
</evidence>
<evidence type="ECO:0000313" key="4">
    <source>
        <dbReference type="Proteomes" id="UP000178759"/>
    </source>
</evidence>
<name>A0A1F6AHQ9_9BACT</name>